<comment type="caution">
    <text evidence="1">The sequence shown here is derived from an EMBL/GenBank/DDBJ whole genome shotgun (WGS) entry which is preliminary data.</text>
</comment>
<dbReference type="InterPro" id="IPR052936">
    <property type="entry name" value="Jasmonate_Hydroxylase-like"/>
</dbReference>
<proteinExistence type="predicted"/>
<dbReference type="Pfam" id="PF13826">
    <property type="entry name" value="Monooxy_af470-like"/>
    <property type="match status" value="1"/>
</dbReference>
<name>A0A1F6G7P5_9PROT</name>
<organism evidence="1 2">
    <name type="scientific">Candidatus Lambdaproteobacteria bacterium RIFOXYD2_FULL_50_16</name>
    <dbReference type="NCBI Taxonomy" id="1817772"/>
    <lineage>
        <taxon>Bacteria</taxon>
        <taxon>Pseudomonadati</taxon>
        <taxon>Pseudomonadota</taxon>
        <taxon>Candidatus Lambdaproteobacteria</taxon>
    </lineage>
</organism>
<dbReference type="EMBL" id="MFNE01000043">
    <property type="protein sequence ID" value="OGG94120.1"/>
    <property type="molecule type" value="Genomic_DNA"/>
</dbReference>
<evidence type="ECO:0008006" key="3">
    <source>
        <dbReference type="Google" id="ProtNLM"/>
    </source>
</evidence>
<gene>
    <name evidence="1" type="ORF">A2527_09760</name>
</gene>
<reference evidence="1 2" key="1">
    <citation type="journal article" date="2016" name="Nat. Commun.">
        <title>Thousands of microbial genomes shed light on interconnected biogeochemical processes in an aquifer system.</title>
        <authorList>
            <person name="Anantharaman K."/>
            <person name="Brown C.T."/>
            <person name="Hug L.A."/>
            <person name="Sharon I."/>
            <person name="Castelle C.J."/>
            <person name="Probst A.J."/>
            <person name="Thomas B.C."/>
            <person name="Singh A."/>
            <person name="Wilkins M.J."/>
            <person name="Karaoz U."/>
            <person name="Brodie E.L."/>
            <person name="Williams K.H."/>
            <person name="Hubbard S.S."/>
            <person name="Banfield J.F."/>
        </authorList>
    </citation>
    <scope>NUCLEOTIDE SEQUENCE [LARGE SCALE GENOMIC DNA]</scope>
</reference>
<sequence length="106" mass="12389">MVQTPEPPYWLVSFSSLSGIDREGYAVMATQMEALVQKTEGFLGMESISSPNGSITLSYWRDLDSIKAWKMDLLHQEAQREGQNRWYQNYQIRIAQVERQTLWQRS</sequence>
<dbReference type="SUPFAM" id="SSF54909">
    <property type="entry name" value="Dimeric alpha+beta barrel"/>
    <property type="match status" value="1"/>
</dbReference>
<dbReference type="PANTHER" id="PTHR37811">
    <property type="entry name" value="BLL5343 PROTEIN"/>
    <property type="match status" value="1"/>
</dbReference>
<dbReference type="PANTHER" id="PTHR37811:SF2">
    <property type="entry name" value="ABM DOMAIN-CONTAINING PROTEIN"/>
    <property type="match status" value="1"/>
</dbReference>
<evidence type="ECO:0000313" key="2">
    <source>
        <dbReference type="Proteomes" id="UP000178449"/>
    </source>
</evidence>
<evidence type="ECO:0000313" key="1">
    <source>
        <dbReference type="EMBL" id="OGG94120.1"/>
    </source>
</evidence>
<dbReference type="Proteomes" id="UP000178449">
    <property type="component" value="Unassembled WGS sequence"/>
</dbReference>
<dbReference type="InterPro" id="IPR025444">
    <property type="entry name" value="Monooxy_af470"/>
</dbReference>
<dbReference type="Gene3D" id="3.30.70.100">
    <property type="match status" value="1"/>
</dbReference>
<dbReference type="STRING" id="1817772.A2527_09760"/>
<dbReference type="AlphaFoldDB" id="A0A1F6G7P5"/>
<protein>
    <recommendedName>
        <fullName evidence="3">ABM domain-containing protein</fullName>
    </recommendedName>
</protein>
<accession>A0A1F6G7P5</accession>
<dbReference type="InterPro" id="IPR011008">
    <property type="entry name" value="Dimeric_a/b-barrel"/>
</dbReference>